<evidence type="ECO:0000313" key="2">
    <source>
        <dbReference type="Proteomes" id="UP000722165"/>
    </source>
</evidence>
<evidence type="ECO:0008006" key="3">
    <source>
        <dbReference type="Google" id="ProtNLM"/>
    </source>
</evidence>
<dbReference type="RefSeq" id="WP_169295499.1">
    <property type="nucleotide sequence ID" value="NZ_JAHSPR010000010.1"/>
</dbReference>
<protein>
    <recommendedName>
        <fullName evidence="3">MYND finger</fullName>
    </recommendedName>
</protein>
<dbReference type="InterPro" id="IPR049708">
    <property type="entry name" value="PP0621-like"/>
</dbReference>
<dbReference type="EMBL" id="JAHSPR010000010">
    <property type="protein sequence ID" value="MBV4397955.1"/>
    <property type="molecule type" value="Genomic_DNA"/>
</dbReference>
<proteinExistence type="predicted"/>
<gene>
    <name evidence="1" type="ORF">KU392_11950</name>
</gene>
<dbReference type="NCBIfam" id="NF041023">
    <property type="entry name" value="PP0621_fam"/>
    <property type="match status" value="1"/>
</dbReference>
<comment type="caution">
    <text evidence="1">The sequence shown here is derived from an EMBL/GenBank/DDBJ whole genome shotgun (WGS) entry which is preliminary data.</text>
</comment>
<dbReference type="Proteomes" id="UP000722165">
    <property type="component" value="Unassembled WGS sequence"/>
</dbReference>
<sequence>MRFFLFIILIIILMLAIRMFAGRVQTLFKNMQSNASQPPATRQSQASEAMVQCAHCHIHLPRSEACLIHGKTWCSEEHARLGQKQ</sequence>
<name>A0ABS6NQN4_9BURK</name>
<organism evidence="1 2">
    <name type="scientific">Advenella alkanexedens</name>
    <dbReference type="NCBI Taxonomy" id="1481665"/>
    <lineage>
        <taxon>Bacteria</taxon>
        <taxon>Pseudomonadati</taxon>
        <taxon>Pseudomonadota</taxon>
        <taxon>Betaproteobacteria</taxon>
        <taxon>Burkholderiales</taxon>
        <taxon>Alcaligenaceae</taxon>
    </lineage>
</organism>
<evidence type="ECO:0000313" key="1">
    <source>
        <dbReference type="EMBL" id="MBV4397955.1"/>
    </source>
</evidence>
<reference evidence="1 2" key="1">
    <citation type="submission" date="2021-06" db="EMBL/GenBank/DDBJ databases">
        <authorList>
            <person name="Lu T."/>
            <person name="Wang Q."/>
            <person name="Han X."/>
        </authorList>
    </citation>
    <scope>NUCLEOTIDE SEQUENCE [LARGE SCALE GENOMIC DNA]</scope>
    <source>
        <strain evidence="1 2">LAM0050</strain>
    </source>
</reference>
<keyword evidence="2" id="KW-1185">Reference proteome</keyword>
<accession>A0ABS6NQN4</accession>